<reference evidence="2" key="1">
    <citation type="submission" date="2020-03" db="EMBL/GenBank/DDBJ databases">
        <title>The deep terrestrial virosphere.</title>
        <authorList>
            <person name="Holmfeldt K."/>
            <person name="Nilsson E."/>
            <person name="Simone D."/>
            <person name="Lopez-Fernandez M."/>
            <person name="Wu X."/>
            <person name="de Brujin I."/>
            <person name="Lundin D."/>
            <person name="Andersson A."/>
            <person name="Bertilsson S."/>
            <person name="Dopson M."/>
        </authorList>
    </citation>
    <scope>NUCLEOTIDE SEQUENCE</scope>
    <source>
        <strain evidence="3">MM415A01028</strain>
        <strain evidence="2">MM415B00651</strain>
    </source>
</reference>
<dbReference type="EMBL" id="MT142349">
    <property type="protein sequence ID" value="QJA78704.1"/>
    <property type="molecule type" value="Genomic_DNA"/>
</dbReference>
<evidence type="ECO:0000313" key="3">
    <source>
        <dbReference type="EMBL" id="QJA78704.1"/>
    </source>
</evidence>
<dbReference type="GO" id="GO:0004527">
    <property type="term" value="F:exonuclease activity"/>
    <property type="evidence" value="ECO:0007669"/>
    <property type="project" value="UniProtKB-KW"/>
</dbReference>
<gene>
    <name evidence="3" type="ORF">MM415A01028_0021</name>
    <name evidence="2" type="ORF">MM415B00651_0040</name>
</gene>
<feature type="domain" description="Calcineurin-like phosphoesterase" evidence="1">
    <location>
        <begin position="14"/>
        <end position="194"/>
    </location>
</feature>
<keyword evidence="2" id="KW-0378">Hydrolase</keyword>
<organism evidence="2">
    <name type="scientific">viral metagenome</name>
    <dbReference type="NCBI Taxonomy" id="1070528"/>
    <lineage>
        <taxon>unclassified sequences</taxon>
        <taxon>metagenomes</taxon>
        <taxon>organismal metagenomes</taxon>
    </lineage>
</organism>
<accession>A0A6M3J1B0</accession>
<dbReference type="AlphaFoldDB" id="A0A6M3J1B0"/>
<evidence type="ECO:0000313" key="2">
    <source>
        <dbReference type="EMBL" id="QJA63125.1"/>
    </source>
</evidence>
<dbReference type="EMBL" id="MT141490">
    <property type="protein sequence ID" value="QJA63125.1"/>
    <property type="molecule type" value="Genomic_DNA"/>
</dbReference>
<proteinExistence type="predicted"/>
<protein>
    <submittedName>
        <fullName evidence="2">Putative DNA repair exonuclease</fullName>
    </submittedName>
</protein>
<keyword evidence="2" id="KW-0540">Nuclease</keyword>
<dbReference type="SUPFAM" id="SSF56300">
    <property type="entry name" value="Metallo-dependent phosphatases"/>
    <property type="match status" value="1"/>
</dbReference>
<dbReference type="Pfam" id="PF00149">
    <property type="entry name" value="Metallophos"/>
    <property type="match status" value="1"/>
</dbReference>
<keyword evidence="2" id="KW-0269">Exonuclease</keyword>
<name>A0A6M3J1B0_9ZZZZ</name>
<dbReference type="InterPro" id="IPR004843">
    <property type="entry name" value="Calcineurin-like_PHP"/>
</dbReference>
<dbReference type="InterPro" id="IPR029052">
    <property type="entry name" value="Metallo-depent_PP-like"/>
</dbReference>
<sequence>MRLLTRQLKDDHNFFFVGDLHDGSVLSYTKGWDKMVSMVTSEYEGCSDNFVVDGGDMFEAIMVDDPRFSEDKLTEPLPLAQTEEAIRKREPIKDKLITILMGNHERKLWRFGNLTKYVCDKLGVEYGTYTAKITVMGTDGKLMYKVYDTHGMRTITSTADDPKRRHVNMELILKRQLKFKAGDCAVMIKHHAHKLIVCKPEKDLYLVDDGKRIRQKYTSPVQKGDYIPPDLRWYGVAGSFLRLYGDGMSGYAEMLEYDPNEMGFLVLIVRQKQIVELRPVYL</sequence>
<evidence type="ECO:0000259" key="1">
    <source>
        <dbReference type="Pfam" id="PF00149"/>
    </source>
</evidence>